<dbReference type="AlphaFoldDB" id="A0A2J6PZS8"/>
<feature type="compositionally biased region" description="Acidic residues" evidence="1">
    <location>
        <begin position="238"/>
        <end position="268"/>
    </location>
</feature>
<evidence type="ECO:0000313" key="3">
    <source>
        <dbReference type="Proteomes" id="UP000235672"/>
    </source>
</evidence>
<dbReference type="OrthoDB" id="5423493at2759"/>
<name>A0A2J6PZS8_9HELO</name>
<evidence type="ECO:0000313" key="2">
    <source>
        <dbReference type="EMBL" id="PMD19547.1"/>
    </source>
</evidence>
<dbReference type="Proteomes" id="UP000235672">
    <property type="component" value="Unassembled WGS sequence"/>
</dbReference>
<organism evidence="2 3">
    <name type="scientific">Hyaloscypha hepaticicola</name>
    <dbReference type="NCBI Taxonomy" id="2082293"/>
    <lineage>
        <taxon>Eukaryota</taxon>
        <taxon>Fungi</taxon>
        <taxon>Dikarya</taxon>
        <taxon>Ascomycota</taxon>
        <taxon>Pezizomycotina</taxon>
        <taxon>Leotiomycetes</taxon>
        <taxon>Helotiales</taxon>
        <taxon>Hyaloscyphaceae</taxon>
        <taxon>Hyaloscypha</taxon>
    </lineage>
</organism>
<feature type="region of interest" description="Disordered" evidence="1">
    <location>
        <begin position="59"/>
        <end position="113"/>
    </location>
</feature>
<evidence type="ECO:0000256" key="1">
    <source>
        <dbReference type="SAM" id="MobiDB-lite"/>
    </source>
</evidence>
<feature type="compositionally biased region" description="Polar residues" evidence="1">
    <location>
        <begin position="379"/>
        <end position="389"/>
    </location>
</feature>
<feature type="region of interest" description="Disordered" evidence="1">
    <location>
        <begin position="370"/>
        <end position="389"/>
    </location>
</feature>
<feature type="region of interest" description="Disordered" evidence="1">
    <location>
        <begin position="126"/>
        <end position="355"/>
    </location>
</feature>
<feature type="compositionally biased region" description="Low complexity" evidence="1">
    <location>
        <begin position="9"/>
        <end position="40"/>
    </location>
</feature>
<dbReference type="EMBL" id="KZ613489">
    <property type="protein sequence ID" value="PMD19547.1"/>
    <property type="molecule type" value="Genomic_DNA"/>
</dbReference>
<keyword evidence="3" id="KW-1185">Reference proteome</keyword>
<accession>A0A2J6PZS8</accession>
<gene>
    <name evidence="2" type="ORF">NA56DRAFT_628979</name>
</gene>
<proteinExistence type="predicted"/>
<protein>
    <submittedName>
        <fullName evidence="2">Uncharacterized protein</fullName>
    </submittedName>
</protein>
<feature type="compositionally biased region" description="Polar residues" evidence="1">
    <location>
        <begin position="142"/>
        <end position="152"/>
    </location>
</feature>
<feature type="compositionally biased region" description="Acidic residues" evidence="1">
    <location>
        <begin position="322"/>
        <end position="342"/>
    </location>
</feature>
<reference evidence="2 3" key="1">
    <citation type="submission" date="2016-05" db="EMBL/GenBank/DDBJ databases">
        <title>A degradative enzymes factory behind the ericoid mycorrhizal symbiosis.</title>
        <authorList>
            <consortium name="DOE Joint Genome Institute"/>
            <person name="Martino E."/>
            <person name="Morin E."/>
            <person name="Grelet G."/>
            <person name="Kuo A."/>
            <person name="Kohler A."/>
            <person name="Daghino S."/>
            <person name="Barry K."/>
            <person name="Choi C."/>
            <person name="Cichocki N."/>
            <person name="Clum A."/>
            <person name="Copeland A."/>
            <person name="Hainaut M."/>
            <person name="Haridas S."/>
            <person name="Labutti K."/>
            <person name="Lindquist E."/>
            <person name="Lipzen A."/>
            <person name="Khouja H.-R."/>
            <person name="Murat C."/>
            <person name="Ohm R."/>
            <person name="Olson A."/>
            <person name="Spatafora J."/>
            <person name="Veneault-Fourrey C."/>
            <person name="Henrissat B."/>
            <person name="Grigoriev I."/>
            <person name="Martin F."/>
            <person name="Perotto S."/>
        </authorList>
    </citation>
    <scope>NUCLEOTIDE SEQUENCE [LARGE SCALE GENOMIC DNA]</scope>
    <source>
        <strain evidence="2 3">UAMH 7357</strain>
    </source>
</reference>
<dbReference type="STRING" id="1745343.A0A2J6PZS8"/>
<sequence length="389" mass="41948">MPRPKRTKVAPSAPAPRVRSPTKTTKTTVEPVPVPVSNTPKNDLYDLSDTDEQVVRSVRHVKEDNGKAKVGAASKLGGRRVASETQGADSDGVELDLESSSPAEVGRREMRTPAVESSLLAIGNFKSRARQPTILGGGPSRARSSSVESNLAQDDGLTSVGKKNASMMSIGNFRRRPRQPSILGQNAVPMASSSMGLEMDRGTPAQVGSALKIGNFKRRAREPSILGTAQKAQPPQLEYDDDDEDDFNPEDDSEDDVDISGLASEDDELSHLAVRAGRRSAIPRRTPAPLKGPRNGKASGKGKQLATKRTYGAQARATSDKENEEVDPDDSLAPLPDDEGNENSENSQELEKRVGRELKAAARKFQEVDKWDLEFEDVTASSSSPRDAR</sequence>
<feature type="region of interest" description="Disordered" evidence="1">
    <location>
        <begin position="1"/>
        <end position="46"/>
    </location>
</feature>